<dbReference type="Pfam" id="PF08268">
    <property type="entry name" value="FBA_3"/>
    <property type="match status" value="1"/>
</dbReference>
<keyword evidence="3" id="KW-1185">Reference proteome</keyword>
<dbReference type="PANTHER" id="PTHR31111:SF139">
    <property type="entry name" value="F-BOX ASSOCIATED DOMAIN-CONTAINING PROTEIN"/>
    <property type="match status" value="1"/>
</dbReference>
<dbReference type="InterPro" id="IPR001810">
    <property type="entry name" value="F-box_dom"/>
</dbReference>
<feature type="domain" description="F-box" evidence="1">
    <location>
        <begin position="10"/>
        <end position="50"/>
    </location>
</feature>
<dbReference type="AlphaFoldDB" id="A0AAV9LMR8"/>
<evidence type="ECO:0000313" key="3">
    <source>
        <dbReference type="Proteomes" id="UP001311915"/>
    </source>
</evidence>
<protein>
    <recommendedName>
        <fullName evidence="1">F-box domain-containing protein</fullName>
    </recommendedName>
</protein>
<dbReference type="SUPFAM" id="SSF81383">
    <property type="entry name" value="F-box domain"/>
    <property type="match status" value="1"/>
</dbReference>
<dbReference type="EMBL" id="JAWPEI010000005">
    <property type="protein sequence ID" value="KAK4727030.1"/>
    <property type="molecule type" value="Genomic_DNA"/>
</dbReference>
<organism evidence="2 3">
    <name type="scientific">Solanum pinnatisectum</name>
    <name type="common">tansyleaf nightshade</name>
    <dbReference type="NCBI Taxonomy" id="50273"/>
    <lineage>
        <taxon>Eukaryota</taxon>
        <taxon>Viridiplantae</taxon>
        <taxon>Streptophyta</taxon>
        <taxon>Embryophyta</taxon>
        <taxon>Tracheophyta</taxon>
        <taxon>Spermatophyta</taxon>
        <taxon>Magnoliopsida</taxon>
        <taxon>eudicotyledons</taxon>
        <taxon>Gunneridae</taxon>
        <taxon>Pentapetalae</taxon>
        <taxon>asterids</taxon>
        <taxon>lamiids</taxon>
        <taxon>Solanales</taxon>
        <taxon>Solanaceae</taxon>
        <taxon>Solanoideae</taxon>
        <taxon>Solaneae</taxon>
        <taxon>Solanum</taxon>
    </lineage>
</organism>
<dbReference type="NCBIfam" id="TIGR01640">
    <property type="entry name" value="F_box_assoc_1"/>
    <property type="match status" value="1"/>
</dbReference>
<dbReference type="SMART" id="SM00256">
    <property type="entry name" value="FBOX"/>
    <property type="match status" value="1"/>
</dbReference>
<dbReference type="InterPro" id="IPR036047">
    <property type="entry name" value="F-box-like_dom_sf"/>
</dbReference>
<dbReference type="InterPro" id="IPR013187">
    <property type="entry name" value="F-box-assoc_dom_typ3"/>
</dbReference>
<dbReference type="Proteomes" id="UP001311915">
    <property type="component" value="Unassembled WGS sequence"/>
</dbReference>
<sequence length="209" mass="24624">MNYVRKKSLIPQEIMFEIFLWLPVKSSMHLKCVSTFCKSIVSESDFFDIHRCRSRKKDGKVSTSLLQVDRFNKIYNRVRTYSHLSSCVLRQKNNCKVFSTTYHSQEGYIKYQIFTLGIDKLWRETQSIFHGIPSGSSSVCISGVIYQLIYYAFDVKSETFEIIAFKKAFGLVHYHELIEVKGKLTIIDYERKLSGYMDIWILEHNPRKQ</sequence>
<proteinExistence type="predicted"/>
<dbReference type="Pfam" id="PF00646">
    <property type="entry name" value="F-box"/>
    <property type="match status" value="1"/>
</dbReference>
<dbReference type="InterPro" id="IPR017451">
    <property type="entry name" value="F-box-assoc_interact_dom"/>
</dbReference>
<evidence type="ECO:0000259" key="1">
    <source>
        <dbReference type="SMART" id="SM00256"/>
    </source>
</evidence>
<comment type="caution">
    <text evidence="2">The sequence shown here is derived from an EMBL/GenBank/DDBJ whole genome shotgun (WGS) entry which is preliminary data.</text>
</comment>
<dbReference type="PANTHER" id="PTHR31111">
    <property type="entry name" value="BNAA05G37150D PROTEIN-RELATED"/>
    <property type="match status" value="1"/>
</dbReference>
<accession>A0AAV9LMR8</accession>
<name>A0AAV9LMR8_9SOLN</name>
<evidence type="ECO:0000313" key="2">
    <source>
        <dbReference type="EMBL" id="KAK4727030.1"/>
    </source>
</evidence>
<reference evidence="2 3" key="1">
    <citation type="submission" date="2023-10" db="EMBL/GenBank/DDBJ databases">
        <title>Genome-Wide Identification Analysis in wild type Solanum Pinnatisectum Reveals Some Genes Defensing Phytophthora Infestans.</title>
        <authorList>
            <person name="Sun C."/>
        </authorList>
    </citation>
    <scope>NUCLEOTIDE SEQUENCE [LARGE SCALE GENOMIC DNA]</scope>
    <source>
        <strain evidence="2">LQN</strain>
        <tissue evidence="2">Leaf</tissue>
    </source>
</reference>
<gene>
    <name evidence="2" type="ORF">R3W88_031947</name>
</gene>